<dbReference type="Proteomes" id="UP000198598">
    <property type="component" value="Unassembled WGS sequence"/>
</dbReference>
<dbReference type="Pfam" id="PF14905">
    <property type="entry name" value="OMP_b-brl_3"/>
    <property type="match status" value="1"/>
</dbReference>
<organism evidence="5 6">
    <name type="scientific">Spirosoma endophyticum</name>
    <dbReference type="NCBI Taxonomy" id="662367"/>
    <lineage>
        <taxon>Bacteria</taxon>
        <taxon>Pseudomonadati</taxon>
        <taxon>Bacteroidota</taxon>
        <taxon>Cytophagia</taxon>
        <taxon>Cytophagales</taxon>
        <taxon>Cytophagaceae</taxon>
        <taxon>Spirosoma</taxon>
    </lineage>
</organism>
<keyword evidence="2" id="KW-0472">Membrane</keyword>
<dbReference type="SUPFAM" id="SSF56935">
    <property type="entry name" value="Porins"/>
    <property type="match status" value="1"/>
</dbReference>
<evidence type="ECO:0000256" key="1">
    <source>
        <dbReference type="ARBA" id="ARBA00004442"/>
    </source>
</evidence>
<proteinExistence type="predicted"/>
<evidence type="ECO:0000313" key="5">
    <source>
        <dbReference type="EMBL" id="SFE56288.1"/>
    </source>
</evidence>
<dbReference type="PANTHER" id="PTHR40980">
    <property type="entry name" value="PLUG DOMAIN-CONTAINING PROTEIN"/>
    <property type="match status" value="1"/>
</dbReference>
<dbReference type="Gene3D" id="2.170.130.10">
    <property type="entry name" value="TonB-dependent receptor, plug domain"/>
    <property type="match status" value="1"/>
</dbReference>
<dbReference type="InterPro" id="IPR041700">
    <property type="entry name" value="OMP_b-brl_3"/>
</dbReference>
<comment type="subcellular location">
    <subcellularLocation>
        <location evidence="1">Cell outer membrane</location>
    </subcellularLocation>
</comment>
<dbReference type="GO" id="GO:0009279">
    <property type="term" value="C:cell outer membrane"/>
    <property type="evidence" value="ECO:0007669"/>
    <property type="project" value="UniProtKB-SubCell"/>
</dbReference>
<evidence type="ECO:0000313" key="6">
    <source>
        <dbReference type="Proteomes" id="UP000198598"/>
    </source>
</evidence>
<reference evidence="5 6" key="1">
    <citation type="submission" date="2016-10" db="EMBL/GenBank/DDBJ databases">
        <authorList>
            <person name="de Groot N.N."/>
        </authorList>
    </citation>
    <scope>NUCLEOTIDE SEQUENCE [LARGE SCALE GENOMIC DNA]</scope>
    <source>
        <strain evidence="5 6">DSM 26130</strain>
    </source>
</reference>
<dbReference type="InterPro" id="IPR008969">
    <property type="entry name" value="CarboxyPept-like_regulatory"/>
</dbReference>
<dbReference type="InterPro" id="IPR037066">
    <property type="entry name" value="Plug_dom_sf"/>
</dbReference>
<dbReference type="InterPro" id="IPR036942">
    <property type="entry name" value="Beta-barrel_TonB_sf"/>
</dbReference>
<keyword evidence="6" id="KW-1185">Reference proteome</keyword>
<evidence type="ECO:0000256" key="3">
    <source>
        <dbReference type="ARBA" id="ARBA00023237"/>
    </source>
</evidence>
<evidence type="ECO:0000259" key="4">
    <source>
        <dbReference type="Pfam" id="PF14905"/>
    </source>
</evidence>
<evidence type="ECO:0000256" key="2">
    <source>
        <dbReference type="ARBA" id="ARBA00023136"/>
    </source>
</evidence>
<feature type="domain" description="Outer membrane protein beta-barrel" evidence="4">
    <location>
        <begin position="384"/>
        <end position="785"/>
    </location>
</feature>
<dbReference type="STRING" id="662367.SAMN05216167_115121"/>
<keyword evidence="3" id="KW-0998">Cell outer membrane</keyword>
<sequence>MSLLHCYSLILGIFLSHSLFGQHKIKGLVYDESHSPLQSAHVLLYSQPDSLTSEGSVTNSTGMYEFNRPKAGLYYLFISMVGFESQNILFEFYDTTKTISPVYLKRSSLMLKEVQVVANKNLINVENGKVIYNVVHSSLASGLNLLELLDKIPGIRVDKISQSISLLGKQGLLILIDGRQTYLTQDLLANWLRTLRADDIEKIEVSQNPSSKYDAAGSGGLINIITKQAKNYGTQYNLLIGGGYSYYEDRGSTPKADLSLTAQHRSKKLSWLVSGSLNRYSWSQITKTNNFLLDSASQNLIEKRLTNEIGRGFGMIASGRMGANYSINESTIISTELKLSSDNNEFRRYMTQNNYQDNVNETILTQRFTDNKNVNISGSLTLKKKYNKEGQEWSTDVDMVSVHDNSNSLYSNQKFIDQSNTNLTNNFTEMSTLTNIIAVKSDYIQPIGNNIKIELGVKSSVVTNHSVYSTDFVPNSIKQLFKYRETISGIYTNVAGSFGKRFQIQTGIRVEHTNSEGIDAKDNILVNYNYFNIFPSANFTVKTGENRQLTLSYGRRIERPSYLDLSPFLRFSSTQQFYEGNPRLLPRLNHSFSLNQTLTKQITVGLQYELFNQITLNVPSTENHLIPGYILIRNKQVNVPNGRFQWFGGNLNYQKEVNKIWSTSMNLSVMNSINKFSLNGTQIHNNLLFISFYASNSFSLSQTLSGEITGYYYSPQVYGYDMIHSQGAINFGLSKILLEKRALLKVVLDDPFNILRNAITQTTATVQSISNARWDNRQLRVTFSYKFGNLNAKANLQSKETVDINRIQKSK</sequence>
<dbReference type="RefSeq" id="WP_177236692.1">
    <property type="nucleotide sequence ID" value="NZ_FOLQ01000015.1"/>
</dbReference>
<dbReference type="Pfam" id="PF13715">
    <property type="entry name" value="CarbopepD_reg_2"/>
    <property type="match status" value="1"/>
</dbReference>
<name>A0A1I2BKG5_9BACT</name>
<dbReference type="Gene3D" id="2.40.170.20">
    <property type="entry name" value="TonB-dependent receptor, beta-barrel domain"/>
    <property type="match status" value="1"/>
</dbReference>
<dbReference type="EMBL" id="FOLQ01000015">
    <property type="protein sequence ID" value="SFE56288.1"/>
    <property type="molecule type" value="Genomic_DNA"/>
</dbReference>
<dbReference type="PANTHER" id="PTHR40980:SF4">
    <property type="entry name" value="TONB-DEPENDENT RECEPTOR-LIKE BETA-BARREL DOMAIN-CONTAINING PROTEIN"/>
    <property type="match status" value="1"/>
</dbReference>
<accession>A0A1I2BKG5</accession>
<gene>
    <name evidence="5" type="ORF">SAMN05216167_115121</name>
</gene>
<dbReference type="SUPFAM" id="SSF49464">
    <property type="entry name" value="Carboxypeptidase regulatory domain-like"/>
    <property type="match status" value="1"/>
</dbReference>
<protein>
    <submittedName>
        <fullName evidence="5">CarboxypepD_reg-like domain-containing protein</fullName>
    </submittedName>
</protein>
<dbReference type="AlphaFoldDB" id="A0A1I2BKG5"/>